<evidence type="ECO:0000259" key="4">
    <source>
        <dbReference type="Pfam" id="PF01330"/>
    </source>
</evidence>
<protein>
    <recommendedName>
        <fullName evidence="3">Holliday junction branch migration complex subunit RuvA</fullName>
    </recommendedName>
</protein>
<dbReference type="NCBIfam" id="TIGR00084">
    <property type="entry name" value="ruvA"/>
    <property type="match status" value="1"/>
</dbReference>
<dbReference type="HAMAP" id="MF_00031">
    <property type="entry name" value="DNA_HJ_migration_RuvA"/>
    <property type="match status" value="1"/>
</dbReference>
<accession>A0A8D5FE98</accession>
<organism evidence="5 6">
    <name type="scientific">Desulfomarina profundi</name>
    <dbReference type="NCBI Taxonomy" id="2772557"/>
    <lineage>
        <taxon>Bacteria</taxon>
        <taxon>Pseudomonadati</taxon>
        <taxon>Thermodesulfobacteriota</taxon>
        <taxon>Desulfobulbia</taxon>
        <taxon>Desulfobulbales</taxon>
        <taxon>Desulfobulbaceae</taxon>
        <taxon>Desulfomarina</taxon>
    </lineage>
</organism>
<dbReference type="GO" id="GO:0005524">
    <property type="term" value="F:ATP binding"/>
    <property type="evidence" value="ECO:0007669"/>
    <property type="project" value="InterPro"/>
</dbReference>
<dbReference type="Pfam" id="PF01330">
    <property type="entry name" value="RuvA_N"/>
    <property type="match status" value="1"/>
</dbReference>
<keyword evidence="6" id="KW-1185">Reference proteome</keyword>
<comment type="similarity">
    <text evidence="3">Belongs to the RuvA family.</text>
</comment>
<dbReference type="GO" id="GO:0006281">
    <property type="term" value="P:DNA repair"/>
    <property type="evidence" value="ECO:0007669"/>
    <property type="project" value="UniProtKB-UniRule"/>
</dbReference>
<dbReference type="Pfam" id="PF14520">
    <property type="entry name" value="HHH_5"/>
    <property type="match status" value="1"/>
</dbReference>
<dbReference type="KEGG" id="dbk:DGMP_06900"/>
<dbReference type="AlphaFoldDB" id="A0A8D5FE98"/>
<evidence type="ECO:0000256" key="3">
    <source>
        <dbReference type="HAMAP-Rule" id="MF_00031"/>
    </source>
</evidence>
<evidence type="ECO:0000313" key="6">
    <source>
        <dbReference type="Proteomes" id="UP000826725"/>
    </source>
</evidence>
<dbReference type="GO" id="GO:0009378">
    <property type="term" value="F:four-way junction helicase activity"/>
    <property type="evidence" value="ECO:0007669"/>
    <property type="project" value="InterPro"/>
</dbReference>
<keyword evidence="3" id="KW-0233">DNA recombination</keyword>
<comment type="domain">
    <text evidence="3">Has three domains with a flexible linker between the domains II and III and assumes an 'L' shape. Domain III is highly mobile and contacts RuvB.</text>
</comment>
<gene>
    <name evidence="3" type="primary">ruvA</name>
    <name evidence="5" type="ORF">DGMP_06900</name>
</gene>
<dbReference type="GO" id="GO:0006310">
    <property type="term" value="P:DNA recombination"/>
    <property type="evidence" value="ECO:0007669"/>
    <property type="project" value="UniProtKB-UniRule"/>
</dbReference>
<name>A0A8D5FE98_9BACT</name>
<keyword evidence="1 3" id="KW-0227">DNA damage</keyword>
<evidence type="ECO:0000313" key="5">
    <source>
        <dbReference type="EMBL" id="BCL59997.1"/>
    </source>
</evidence>
<dbReference type="GO" id="GO:0048476">
    <property type="term" value="C:Holliday junction resolvase complex"/>
    <property type="evidence" value="ECO:0007669"/>
    <property type="project" value="UniProtKB-UniRule"/>
</dbReference>
<feature type="domain" description="DNA helicase Holliday junction RuvA type" evidence="4">
    <location>
        <begin position="1"/>
        <end position="62"/>
    </location>
</feature>
<comment type="subunit">
    <text evidence="3">Homotetramer. Forms an RuvA(8)-RuvB(12)-Holliday junction (HJ) complex. HJ DNA is sandwiched between 2 RuvA tetramers; dsDNA enters through RuvA and exits via RuvB. An RuvB hexamer assembles on each DNA strand where it exits the tetramer. Each RuvB hexamer is contacted by two RuvA subunits (via domain III) on 2 adjacent RuvB subunits; this complex drives branch migration. In the full resolvosome a probable DNA-RuvA(4)-RuvB(12)-RuvC(2) complex forms which resolves the HJ.</text>
</comment>
<keyword evidence="3" id="KW-0963">Cytoplasm</keyword>
<comment type="subcellular location">
    <subcellularLocation>
        <location evidence="3">Cytoplasm</location>
    </subcellularLocation>
</comment>
<dbReference type="EMBL" id="AP024086">
    <property type="protein sequence ID" value="BCL59997.1"/>
    <property type="molecule type" value="Genomic_DNA"/>
</dbReference>
<feature type="region of interest" description="Domain I" evidence="3">
    <location>
        <begin position="1"/>
        <end position="64"/>
    </location>
</feature>
<feature type="region of interest" description="Domain III" evidence="3">
    <location>
        <begin position="136"/>
        <end position="139"/>
    </location>
</feature>
<dbReference type="GO" id="GO:0000400">
    <property type="term" value="F:four-way junction DNA binding"/>
    <property type="evidence" value="ECO:0007669"/>
    <property type="project" value="UniProtKB-UniRule"/>
</dbReference>
<reference evidence="5" key="1">
    <citation type="submission" date="2020-09" db="EMBL/GenBank/DDBJ databases">
        <title>Desulfogranum mesoprofundum gen. nov., sp. nov., a novel mesophilic, sulfate-reducing chemolithoautotroph isolated from a deep-sea hydrothermal vent chimney in the Suiyo Seamount.</title>
        <authorList>
            <person name="Hashimoto Y."/>
            <person name="Nakagawa S."/>
        </authorList>
    </citation>
    <scope>NUCLEOTIDE SEQUENCE</scope>
    <source>
        <strain evidence="5">KT2</strain>
    </source>
</reference>
<keyword evidence="2 3" id="KW-0234">DNA repair</keyword>
<dbReference type="Proteomes" id="UP000826725">
    <property type="component" value="Chromosome"/>
</dbReference>
<evidence type="ECO:0000256" key="2">
    <source>
        <dbReference type="ARBA" id="ARBA00023204"/>
    </source>
</evidence>
<dbReference type="GO" id="GO:0005737">
    <property type="term" value="C:cytoplasm"/>
    <property type="evidence" value="ECO:0007669"/>
    <property type="project" value="UniProtKB-SubCell"/>
</dbReference>
<proteinExistence type="inferred from homology"/>
<comment type="caution">
    <text evidence="3">Lacks conserved residue(s) required for the propagation of feature annotation.</text>
</comment>
<dbReference type="InterPro" id="IPR000085">
    <property type="entry name" value="RuvA"/>
</dbReference>
<evidence type="ECO:0000256" key="1">
    <source>
        <dbReference type="ARBA" id="ARBA00022763"/>
    </source>
</evidence>
<keyword evidence="3" id="KW-0238">DNA-binding</keyword>
<dbReference type="RefSeq" id="WP_228856170.1">
    <property type="nucleotide sequence ID" value="NZ_AP024086.1"/>
</dbReference>
<comment type="function">
    <text evidence="3">The RuvA-RuvB-RuvC complex processes Holliday junction (HJ) DNA during genetic recombination and DNA repair, while the RuvA-RuvB complex plays an important role in the rescue of blocked DNA replication forks via replication fork reversal (RFR). RuvA specifically binds to HJ cruciform DNA, conferring on it an open structure. The RuvB hexamer acts as an ATP-dependent pump, pulling dsDNA into and through the RuvAB complex. HJ branch migration allows RuvC to scan DNA until it finds its consensus sequence, where it cleaves and resolves the cruciform DNA.</text>
</comment>
<sequence>MIAALTGRVFSIQADRAVIDVAGVGYEVFLATDSVARLPEVGEEILLHIHTNVREDAITLYGFLEPEAKELFLILKTVSGIGPKLALAMLSGLHVADLCRAITEGDIKTLTTLQGVGRKTAERVCVDLKEKVGHLVQGE</sequence>
<dbReference type="InterPro" id="IPR013849">
    <property type="entry name" value="DNA_helicase_Holl-junc_RuvA_I"/>
</dbReference>